<dbReference type="PANTHER" id="PTHR31465">
    <property type="entry name" value="PROTEIN RTA1-RELATED"/>
    <property type="match status" value="1"/>
</dbReference>
<comment type="subcellular location">
    <subcellularLocation>
        <location evidence="1">Membrane</location>
        <topology evidence="1">Multi-pass membrane protein</topology>
    </subcellularLocation>
</comment>
<evidence type="ECO:0000256" key="4">
    <source>
        <dbReference type="ARBA" id="ARBA00022989"/>
    </source>
</evidence>
<keyword evidence="3 6" id="KW-0812">Transmembrane</keyword>
<feature type="transmembrane region" description="Helical" evidence="6">
    <location>
        <begin position="179"/>
        <end position="205"/>
    </location>
</feature>
<dbReference type="EMBL" id="KV454475">
    <property type="protein sequence ID" value="ODV63522.1"/>
    <property type="molecule type" value="Genomic_DNA"/>
</dbReference>
<dbReference type="AlphaFoldDB" id="A0A1D2VPH5"/>
<evidence type="ECO:0000256" key="5">
    <source>
        <dbReference type="ARBA" id="ARBA00023136"/>
    </source>
</evidence>
<organism evidence="7 8">
    <name type="scientific">Ascoidea rubescens DSM 1968</name>
    <dbReference type="NCBI Taxonomy" id="1344418"/>
    <lineage>
        <taxon>Eukaryota</taxon>
        <taxon>Fungi</taxon>
        <taxon>Dikarya</taxon>
        <taxon>Ascomycota</taxon>
        <taxon>Saccharomycotina</taxon>
        <taxon>Saccharomycetes</taxon>
        <taxon>Ascoideaceae</taxon>
        <taxon>Ascoidea</taxon>
    </lineage>
</organism>
<sequence>MSNNSLYIRAAADYLEWEPYNYTPSLPAAIVFAILYSIVTLLQIVQIFRARTQYLSSIRKKKGSMGLLYISIPLVLGSIFEVIGYIGRAISSQDEESLGPYIIQSIFLLVAPALFAASIYMYFGRCVNLLDSKKSCLISTRFLTKIFVSGDLISFLMQGGGGGIMAKGTQSASDLGENLIVGGLFVQLGFFGIFMVISLIYFYKIGKNPTSKTIAFRKMPSKYRNWYNFYVILYITSILIMIRSIVRVVEFIQGSDGEILSNEIYLYVFDGLMMLLVMILFYLINTSGILLFLNDDYNNINTSLNNANDFNEGSSTYNEGYALNNVKI</sequence>
<evidence type="ECO:0000256" key="6">
    <source>
        <dbReference type="SAM" id="Phobius"/>
    </source>
</evidence>
<dbReference type="PANTHER" id="PTHR31465:SF1">
    <property type="entry name" value="PROTEIN RTA1-RELATED"/>
    <property type="match status" value="1"/>
</dbReference>
<feature type="transmembrane region" description="Helical" evidence="6">
    <location>
        <begin position="98"/>
        <end position="122"/>
    </location>
</feature>
<reference evidence="8" key="1">
    <citation type="submission" date="2016-05" db="EMBL/GenBank/DDBJ databases">
        <title>Comparative genomics of biotechnologically important yeasts.</title>
        <authorList>
            <consortium name="DOE Joint Genome Institute"/>
            <person name="Riley R."/>
            <person name="Haridas S."/>
            <person name="Wolfe K.H."/>
            <person name="Lopes M.R."/>
            <person name="Hittinger C.T."/>
            <person name="Goker M."/>
            <person name="Salamov A."/>
            <person name="Wisecaver J."/>
            <person name="Long T.M."/>
            <person name="Aerts A.L."/>
            <person name="Barry K."/>
            <person name="Choi C."/>
            <person name="Clum A."/>
            <person name="Coughlan A.Y."/>
            <person name="Deshpande S."/>
            <person name="Douglass A.P."/>
            <person name="Hanson S.J."/>
            <person name="Klenk H.-P."/>
            <person name="Labutti K."/>
            <person name="Lapidus A."/>
            <person name="Lindquist E."/>
            <person name="Lipzen A."/>
            <person name="Meier-Kolthoff J.P."/>
            <person name="Ohm R.A."/>
            <person name="Otillar R.P."/>
            <person name="Pangilinan J."/>
            <person name="Peng Y."/>
            <person name="Rokas A."/>
            <person name="Rosa C.A."/>
            <person name="Scheuner C."/>
            <person name="Sibirny A.A."/>
            <person name="Slot J.C."/>
            <person name="Stielow J.B."/>
            <person name="Sun H."/>
            <person name="Kurtzman C.P."/>
            <person name="Blackwell M."/>
            <person name="Grigoriev I.V."/>
            <person name="Jeffries T.W."/>
        </authorList>
    </citation>
    <scope>NUCLEOTIDE SEQUENCE [LARGE SCALE GENOMIC DNA]</scope>
    <source>
        <strain evidence="8">DSM 1968</strain>
    </source>
</reference>
<dbReference type="GO" id="GO:0016020">
    <property type="term" value="C:membrane"/>
    <property type="evidence" value="ECO:0007669"/>
    <property type="project" value="UniProtKB-SubCell"/>
</dbReference>
<protein>
    <submittedName>
        <fullName evidence="7">RTA1-domain-containing protein</fullName>
    </submittedName>
</protein>
<evidence type="ECO:0000313" key="7">
    <source>
        <dbReference type="EMBL" id="ODV63522.1"/>
    </source>
</evidence>
<feature type="transmembrane region" description="Helical" evidence="6">
    <location>
        <begin position="66"/>
        <end position="86"/>
    </location>
</feature>
<dbReference type="Pfam" id="PF04479">
    <property type="entry name" value="RTA1"/>
    <property type="match status" value="1"/>
</dbReference>
<feature type="transmembrane region" description="Helical" evidence="6">
    <location>
        <begin position="26"/>
        <end position="45"/>
    </location>
</feature>
<keyword evidence="8" id="KW-1185">Reference proteome</keyword>
<dbReference type="InterPro" id="IPR007568">
    <property type="entry name" value="RTA1"/>
</dbReference>
<dbReference type="OrthoDB" id="3358017at2759"/>
<dbReference type="FunCoup" id="A0A1D2VPH5">
    <property type="interactions" value="27"/>
</dbReference>
<gene>
    <name evidence="7" type="ORF">ASCRUDRAFT_73361</name>
</gene>
<evidence type="ECO:0000256" key="1">
    <source>
        <dbReference type="ARBA" id="ARBA00004141"/>
    </source>
</evidence>
<feature type="transmembrane region" description="Helical" evidence="6">
    <location>
        <begin position="142"/>
        <end position="159"/>
    </location>
</feature>
<evidence type="ECO:0000256" key="3">
    <source>
        <dbReference type="ARBA" id="ARBA00022692"/>
    </source>
</evidence>
<keyword evidence="5 6" id="KW-0472">Membrane</keyword>
<name>A0A1D2VPH5_9ASCO</name>
<comment type="similarity">
    <text evidence="2">Belongs to the lipid-translocating exporter (LTE) (TC 9.A.26.1) family.</text>
</comment>
<feature type="transmembrane region" description="Helical" evidence="6">
    <location>
        <begin position="226"/>
        <end position="244"/>
    </location>
</feature>
<keyword evidence="4 6" id="KW-1133">Transmembrane helix</keyword>
<dbReference type="RefSeq" id="XP_020049829.1">
    <property type="nucleotide sequence ID" value="XM_020192251.1"/>
</dbReference>
<dbReference type="STRING" id="1344418.A0A1D2VPH5"/>
<dbReference type="GeneID" id="30965887"/>
<proteinExistence type="inferred from homology"/>
<dbReference type="InParanoid" id="A0A1D2VPH5"/>
<dbReference type="Proteomes" id="UP000095038">
    <property type="component" value="Unassembled WGS sequence"/>
</dbReference>
<evidence type="ECO:0000256" key="2">
    <source>
        <dbReference type="ARBA" id="ARBA00009969"/>
    </source>
</evidence>
<evidence type="ECO:0000313" key="8">
    <source>
        <dbReference type="Proteomes" id="UP000095038"/>
    </source>
</evidence>
<feature type="transmembrane region" description="Helical" evidence="6">
    <location>
        <begin position="264"/>
        <end position="284"/>
    </location>
</feature>
<accession>A0A1D2VPH5</accession>